<keyword evidence="1" id="KW-0001">2Fe-2S</keyword>
<keyword evidence="4" id="KW-0411">Iron-sulfur</keyword>
<feature type="domain" description="Rieske" evidence="5">
    <location>
        <begin position="6"/>
        <end position="97"/>
    </location>
</feature>
<dbReference type="SUPFAM" id="SSF50022">
    <property type="entry name" value="ISP domain"/>
    <property type="match status" value="1"/>
</dbReference>
<evidence type="ECO:0000256" key="3">
    <source>
        <dbReference type="ARBA" id="ARBA00023004"/>
    </source>
</evidence>
<dbReference type="InterPro" id="IPR036922">
    <property type="entry name" value="Rieske_2Fe-2S_sf"/>
</dbReference>
<evidence type="ECO:0000256" key="2">
    <source>
        <dbReference type="ARBA" id="ARBA00022723"/>
    </source>
</evidence>
<organism evidence="6 7">
    <name type="scientific">Pseudonocardia xishanensis</name>
    <dbReference type="NCBI Taxonomy" id="630995"/>
    <lineage>
        <taxon>Bacteria</taxon>
        <taxon>Bacillati</taxon>
        <taxon>Actinomycetota</taxon>
        <taxon>Actinomycetes</taxon>
        <taxon>Pseudonocardiales</taxon>
        <taxon>Pseudonocardiaceae</taxon>
        <taxon>Pseudonocardia</taxon>
    </lineage>
</organism>
<evidence type="ECO:0000256" key="1">
    <source>
        <dbReference type="ARBA" id="ARBA00022714"/>
    </source>
</evidence>
<dbReference type="Proteomes" id="UP001501598">
    <property type="component" value="Unassembled WGS sequence"/>
</dbReference>
<evidence type="ECO:0000259" key="5">
    <source>
        <dbReference type="PROSITE" id="PS51296"/>
    </source>
</evidence>
<keyword evidence="2" id="KW-0479">Metal-binding</keyword>
<evidence type="ECO:0000256" key="4">
    <source>
        <dbReference type="ARBA" id="ARBA00023014"/>
    </source>
</evidence>
<keyword evidence="7" id="KW-1185">Reference proteome</keyword>
<evidence type="ECO:0000313" key="7">
    <source>
        <dbReference type="Proteomes" id="UP001501598"/>
    </source>
</evidence>
<dbReference type="Pfam" id="PF00355">
    <property type="entry name" value="Rieske"/>
    <property type="match status" value="1"/>
</dbReference>
<gene>
    <name evidence="6" type="ORF">GCM10023175_18010</name>
</gene>
<proteinExistence type="predicted"/>
<reference evidence="7" key="1">
    <citation type="journal article" date="2019" name="Int. J. Syst. Evol. Microbiol.">
        <title>The Global Catalogue of Microorganisms (GCM) 10K type strain sequencing project: providing services to taxonomists for standard genome sequencing and annotation.</title>
        <authorList>
            <consortium name="The Broad Institute Genomics Platform"/>
            <consortium name="The Broad Institute Genome Sequencing Center for Infectious Disease"/>
            <person name="Wu L."/>
            <person name="Ma J."/>
        </authorList>
    </citation>
    <scope>NUCLEOTIDE SEQUENCE [LARGE SCALE GENOMIC DNA]</scope>
    <source>
        <strain evidence="7">JCM 17906</strain>
    </source>
</reference>
<dbReference type="PROSITE" id="PS51296">
    <property type="entry name" value="RIESKE"/>
    <property type="match status" value="1"/>
</dbReference>
<accession>A0ABP8RM50</accession>
<sequence>MTDRTRTVTPVFDPLTGPLVPVTADGTEWVVVVEHDTAVARACPHQDADMARGSLMGRAVKCPLHGFLFDSRTGRGMNCRFTIATRPAALLDGRWHVDGVPADVTP</sequence>
<protein>
    <recommendedName>
        <fullName evidence="5">Rieske domain-containing protein</fullName>
    </recommendedName>
</protein>
<comment type="caution">
    <text evidence="6">The sequence shown here is derived from an EMBL/GenBank/DDBJ whole genome shotgun (WGS) entry which is preliminary data.</text>
</comment>
<evidence type="ECO:0000313" key="6">
    <source>
        <dbReference type="EMBL" id="GAA4542532.1"/>
    </source>
</evidence>
<dbReference type="InterPro" id="IPR017941">
    <property type="entry name" value="Rieske_2Fe-2S"/>
</dbReference>
<name>A0ABP8RM50_9PSEU</name>
<dbReference type="Gene3D" id="2.102.10.10">
    <property type="entry name" value="Rieske [2Fe-2S] iron-sulphur domain"/>
    <property type="match status" value="1"/>
</dbReference>
<dbReference type="RefSeq" id="WP_345414645.1">
    <property type="nucleotide sequence ID" value="NZ_BAABGT010000025.1"/>
</dbReference>
<dbReference type="EMBL" id="BAABGT010000025">
    <property type="protein sequence ID" value="GAA4542532.1"/>
    <property type="molecule type" value="Genomic_DNA"/>
</dbReference>
<keyword evidence="3" id="KW-0408">Iron</keyword>